<dbReference type="GeneID" id="24093844"/>
<protein>
    <submittedName>
        <fullName evidence="1">Uncharacterized protein</fullName>
    </submittedName>
</protein>
<dbReference type="AlphaFoldDB" id="J4G0P7"/>
<accession>J4G0P7</accession>
<dbReference type="InParanoid" id="J4G0P7"/>
<dbReference type="Proteomes" id="UP000006352">
    <property type="component" value="Unassembled WGS sequence"/>
</dbReference>
<dbReference type="EMBL" id="HE796906">
    <property type="protein sequence ID" value="CCL98933.1"/>
    <property type="molecule type" value="Genomic_DNA"/>
</dbReference>
<name>J4G0P7_9APHY</name>
<proteinExistence type="predicted"/>
<dbReference type="OrthoDB" id="3352450at2759"/>
<sequence>MSAVDTVSNLPTDAVVRCSKEARKDGLFAGLSAGLAGAILGSKVFRFNRNTAIICGLLTGALSGYQFTQAFLSSNLARMRAELASQAKSERTASEAVQAPYTR</sequence>
<evidence type="ECO:0000313" key="2">
    <source>
        <dbReference type="Proteomes" id="UP000006352"/>
    </source>
</evidence>
<dbReference type="RefSeq" id="XP_012178216.1">
    <property type="nucleotide sequence ID" value="XM_012322826.1"/>
</dbReference>
<evidence type="ECO:0000313" key="1">
    <source>
        <dbReference type="EMBL" id="CCL98933.1"/>
    </source>
</evidence>
<gene>
    <name evidence="1" type="ORF">FIBRA_00940</name>
</gene>
<dbReference type="HOGENOM" id="CLU_172682_1_0_1"/>
<reference evidence="1 2" key="1">
    <citation type="journal article" date="2012" name="Appl. Environ. Microbiol.">
        <title>Short-read sequencing for genomic analysis of the brown rot fungus Fibroporia radiculosa.</title>
        <authorList>
            <person name="Tang J.D."/>
            <person name="Perkins A.D."/>
            <person name="Sonstegard T.S."/>
            <person name="Schroeder S.G."/>
            <person name="Burgess S.C."/>
            <person name="Diehl S.V."/>
        </authorList>
    </citation>
    <scope>NUCLEOTIDE SEQUENCE [LARGE SCALE GENOMIC DNA]</scope>
    <source>
        <strain evidence="1 2">TFFH 294</strain>
    </source>
</reference>
<keyword evidence="2" id="KW-1185">Reference proteome</keyword>
<organism evidence="1 2">
    <name type="scientific">Fibroporia radiculosa</name>
    <dbReference type="NCBI Taxonomy" id="599839"/>
    <lineage>
        <taxon>Eukaryota</taxon>
        <taxon>Fungi</taxon>
        <taxon>Dikarya</taxon>
        <taxon>Basidiomycota</taxon>
        <taxon>Agaricomycotina</taxon>
        <taxon>Agaricomycetes</taxon>
        <taxon>Polyporales</taxon>
        <taxon>Fibroporiaceae</taxon>
        <taxon>Fibroporia</taxon>
    </lineage>
</organism>